<evidence type="ECO:0000256" key="1">
    <source>
        <dbReference type="ARBA" id="ARBA00022450"/>
    </source>
</evidence>
<gene>
    <name evidence="4" type="ORF">SBOR_5733</name>
</gene>
<sequence>MESSEPLNKDVPFGRRLLPQLVDDKAQSKPSQLMGMIAKSTDLSLGFLEFTYKDIANAVNFISWWLLDKVGRPSAGRNTIAYMGVTDFRYLVMELASIKTGYIILLPSIRNSQEDFTHIFNTTNVHGLFFSSKFSKDIKGLVHLRPSMKVFEIPEFEAMIRERSSPYLYTKTWEEAKDDVIICHHTSGTTGSPKPIYHTHRFYSVFDTLRKFRHIKSDAEPFGIFLIGDIPNTRVYFGMPFFHFGGCASVFSALFNEALTVLGPTDSLINAQLVCNIAKKARCRVIVQVPSITDDIAKHFYREFLDLLPDLEIIISSGGPLAATTGHLLASKVRLGQAYGSTEAGAIPQLETSEEDWGWMRFNFDVGGLIMEPLEGEPGRYELVIRKVPQDAWIQGVFMIFPTHEEWRTRDIFEKHLSKPLYRFSGRIDDVIVLSNGEKLNPVRMELIISSHESLTGALVVGWGRTQVALLIGQNENLPESVLIDMVWPAVEQANEGAPGHGKIHRSMVLIAKSDKPFPRAGKGSIIRARTVALYEQEINHLYNTSSPTNSSNNLSTTPLLQTPFETFRRFVNDCVVNILQSSGATVGANNSVLPADTDFSILGLDSLQITQLTNMIQSTFQPLVPAGQLSGVTVRFIYDNSTISRLSTAIFKVAYPLKDVSELSGVEQIFGALVPAEMSLERLIHRYSSEFPVKQDKTITKSNGEGIRVLLTGSTGYLGYYLLNVLIADSKVAKIVCFNRSAEAEKNFIAEFGASDGASKVEFLKVSFGDSKFGLAPAVHQGLLETIDVIIHNAWPVDFNLSIKSFEKEHIASVRNFIAWSLSSPRKVTIQFVSSVSSLGNWASVHPNTPVPEEVFSDSKLPMLGYGQSKFVAENILYIAAKEYGISIDMLRCGQIGGPASHGKRLWNSRDWFPTLMQTSKALGLIPNNLGAQNLVQWIPVDSAAPTIIDLMHGSGAKEGLRTFNLINPAFAIWTELLPTVKQVLGITNEIPLRDWLTELKKHDATSRDQLERFPALKLLGFYEWLATEQRVVFLTDHSDAASASFGKLGPVTKEMIGRWVEDWRF</sequence>
<dbReference type="InterPro" id="IPR009081">
    <property type="entry name" value="PP-bd_ACP"/>
</dbReference>
<dbReference type="SUPFAM" id="SSF51735">
    <property type="entry name" value="NAD(P)-binding Rossmann-fold domains"/>
    <property type="match status" value="1"/>
</dbReference>
<dbReference type="EMBL" id="AYSA01000282">
    <property type="protein sequence ID" value="ESZ93875.1"/>
    <property type="molecule type" value="Genomic_DNA"/>
</dbReference>
<dbReference type="Proteomes" id="UP000019487">
    <property type="component" value="Unassembled WGS sequence"/>
</dbReference>
<dbReference type="PROSITE" id="PS50075">
    <property type="entry name" value="CARRIER"/>
    <property type="match status" value="1"/>
</dbReference>
<evidence type="ECO:0000313" key="4">
    <source>
        <dbReference type="EMBL" id="ESZ93875.1"/>
    </source>
</evidence>
<dbReference type="PANTHER" id="PTHR43439:SF2">
    <property type="entry name" value="ENZYME, PUTATIVE (JCVI)-RELATED"/>
    <property type="match status" value="1"/>
</dbReference>
<dbReference type="STRING" id="1432307.W9CH83"/>
<dbReference type="HOGENOM" id="CLU_002220_0_0_1"/>
<dbReference type="Gene3D" id="1.10.1200.10">
    <property type="entry name" value="ACP-like"/>
    <property type="match status" value="1"/>
</dbReference>
<evidence type="ECO:0000256" key="2">
    <source>
        <dbReference type="ARBA" id="ARBA00022553"/>
    </source>
</evidence>
<dbReference type="OrthoDB" id="429813at2759"/>
<dbReference type="Pfam" id="PF07993">
    <property type="entry name" value="NAD_binding_4"/>
    <property type="match status" value="1"/>
</dbReference>
<dbReference type="PANTHER" id="PTHR43439">
    <property type="entry name" value="PHENYLACETATE-COENZYME A LIGASE"/>
    <property type="match status" value="1"/>
</dbReference>
<comment type="caution">
    <text evidence="4">The sequence shown here is derived from an EMBL/GenBank/DDBJ whole genome shotgun (WGS) entry which is preliminary data.</text>
</comment>
<dbReference type="InterPro" id="IPR051414">
    <property type="entry name" value="Adenylate-forming_Reductase"/>
</dbReference>
<dbReference type="InterPro" id="IPR013120">
    <property type="entry name" value="FAR_NAD-bd"/>
</dbReference>
<feature type="domain" description="Carrier" evidence="3">
    <location>
        <begin position="566"/>
        <end position="655"/>
    </location>
</feature>
<dbReference type="InterPro" id="IPR036291">
    <property type="entry name" value="NAD(P)-bd_dom_sf"/>
</dbReference>
<organism evidence="4 5">
    <name type="scientific">Sclerotinia borealis (strain F-4128)</name>
    <dbReference type="NCBI Taxonomy" id="1432307"/>
    <lineage>
        <taxon>Eukaryota</taxon>
        <taxon>Fungi</taxon>
        <taxon>Dikarya</taxon>
        <taxon>Ascomycota</taxon>
        <taxon>Pezizomycotina</taxon>
        <taxon>Leotiomycetes</taxon>
        <taxon>Helotiales</taxon>
        <taxon>Sclerotiniaceae</taxon>
        <taxon>Sclerotinia</taxon>
    </lineage>
</organism>
<name>W9CH83_SCLBF</name>
<evidence type="ECO:0000259" key="3">
    <source>
        <dbReference type="PROSITE" id="PS50075"/>
    </source>
</evidence>
<dbReference type="Gene3D" id="3.40.50.12780">
    <property type="entry name" value="N-terminal domain of ligase-like"/>
    <property type="match status" value="1"/>
</dbReference>
<dbReference type="AlphaFoldDB" id="W9CH83"/>
<dbReference type="Pfam" id="PF00501">
    <property type="entry name" value="AMP-binding"/>
    <property type="match status" value="1"/>
</dbReference>
<evidence type="ECO:0000313" key="5">
    <source>
        <dbReference type="Proteomes" id="UP000019487"/>
    </source>
</evidence>
<keyword evidence="2" id="KW-0597">Phosphoprotein</keyword>
<dbReference type="InterPro" id="IPR036736">
    <property type="entry name" value="ACP-like_sf"/>
</dbReference>
<keyword evidence="1" id="KW-0596">Phosphopantetheine</keyword>
<dbReference type="Gene3D" id="3.40.50.720">
    <property type="entry name" value="NAD(P)-binding Rossmann-like Domain"/>
    <property type="match status" value="1"/>
</dbReference>
<dbReference type="SUPFAM" id="SSF56801">
    <property type="entry name" value="Acetyl-CoA synthetase-like"/>
    <property type="match status" value="1"/>
</dbReference>
<dbReference type="Pfam" id="PF23562">
    <property type="entry name" value="AMP-binding_C_3"/>
    <property type="match status" value="1"/>
</dbReference>
<accession>W9CH83</accession>
<dbReference type="InterPro" id="IPR042099">
    <property type="entry name" value="ANL_N_sf"/>
</dbReference>
<dbReference type="InterPro" id="IPR000873">
    <property type="entry name" value="AMP-dep_synth/lig_dom"/>
</dbReference>
<proteinExistence type="predicted"/>
<keyword evidence="5" id="KW-1185">Reference proteome</keyword>
<reference evidence="4 5" key="1">
    <citation type="journal article" date="2014" name="Genome Announc.">
        <title>Draft genome sequence of Sclerotinia borealis, a psychrophilic plant pathogenic fungus.</title>
        <authorList>
            <person name="Mardanov A.V."/>
            <person name="Beletsky A.V."/>
            <person name="Kadnikov V.V."/>
            <person name="Ignatov A.N."/>
            <person name="Ravin N.V."/>
        </authorList>
    </citation>
    <scope>NUCLEOTIDE SEQUENCE [LARGE SCALE GENOMIC DNA]</scope>
    <source>
        <strain evidence="5">F-4157</strain>
    </source>
</reference>
<protein>
    <submittedName>
        <fullName evidence="4">Putative nonribosomal peptide synthetase</fullName>
    </submittedName>
</protein>
<dbReference type="Pfam" id="PF00550">
    <property type="entry name" value="PP-binding"/>
    <property type="match status" value="1"/>
</dbReference>